<dbReference type="EMBL" id="WBOS01000003">
    <property type="protein sequence ID" value="KAB2336617.1"/>
    <property type="molecule type" value="Genomic_DNA"/>
</dbReference>
<comment type="caution">
    <text evidence="3">The sequence shown here is derived from an EMBL/GenBank/DDBJ whole genome shotgun (WGS) entry which is preliminary data.</text>
</comment>
<dbReference type="CDD" id="cd02213">
    <property type="entry name" value="cupin_PMI_typeII_C"/>
    <property type="match status" value="1"/>
</dbReference>
<protein>
    <submittedName>
        <fullName evidence="3">Cupin domain-containing protein</fullName>
    </submittedName>
</protein>
<dbReference type="GO" id="GO:0004475">
    <property type="term" value="F:mannose-1-phosphate guanylyltransferase (GTP) activity"/>
    <property type="evidence" value="ECO:0007669"/>
    <property type="project" value="TreeGrafter"/>
</dbReference>
<dbReference type="GO" id="GO:0009298">
    <property type="term" value="P:GDP-mannose biosynthetic process"/>
    <property type="evidence" value="ECO:0007669"/>
    <property type="project" value="TreeGrafter"/>
</dbReference>
<dbReference type="Gene3D" id="3.90.550.10">
    <property type="entry name" value="Spore Coat Polysaccharide Biosynthesis Protein SpsA, Chain A"/>
    <property type="match status" value="1"/>
</dbReference>
<dbReference type="RefSeq" id="WP_151534570.1">
    <property type="nucleotide sequence ID" value="NZ_WBOS01000003.1"/>
</dbReference>
<reference evidence="3 4" key="1">
    <citation type="journal article" date="2016" name="Antonie Van Leeuwenhoek">
        <title>Bacillus depressus sp. nov., isolated from soil of a sunflower field.</title>
        <authorList>
            <person name="Wei X."/>
            <person name="Xin D."/>
            <person name="Xin Y."/>
            <person name="Zhang H."/>
            <person name="Wang T."/>
            <person name="Zhang J."/>
        </authorList>
    </citation>
    <scope>NUCLEOTIDE SEQUENCE [LARGE SCALE GENOMIC DNA]</scope>
    <source>
        <strain evidence="3 4">BZ1</strain>
    </source>
</reference>
<dbReference type="SUPFAM" id="SSF53448">
    <property type="entry name" value="Nucleotide-diphospho-sugar transferases"/>
    <property type="match status" value="1"/>
</dbReference>
<dbReference type="InterPro" id="IPR014710">
    <property type="entry name" value="RmlC-like_jellyroll"/>
</dbReference>
<dbReference type="InterPro" id="IPR029044">
    <property type="entry name" value="Nucleotide-diphossugar_trans"/>
</dbReference>
<organism evidence="3 4">
    <name type="scientific">Cytobacillus depressus</name>
    <dbReference type="NCBI Taxonomy" id="1602942"/>
    <lineage>
        <taxon>Bacteria</taxon>
        <taxon>Bacillati</taxon>
        <taxon>Bacillota</taxon>
        <taxon>Bacilli</taxon>
        <taxon>Bacillales</taxon>
        <taxon>Bacillaceae</taxon>
        <taxon>Cytobacillus</taxon>
    </lineage>
</organism>
<dbReference type="Proteomes" id="UP000481030">
    <property type="component" value="Unassembled WGS sequence"/>
</dbReference>
<dbReference type="OrthoDB" id="9806359at2"/>
<gene>
    <name evidence="3" type="ORF">F7731_09640</name>
</gene>
<accession>A0A6L3V7P1</accession>
<dbReference type="Pfam" id="PF01050">
    <property type="entry name" value="MannoseP_isomer"/>
    <property type="match status" value="1"/>
</dbReference>
<dbReference type="Gene3D" id="2.60.120.10">
    <property type="entry name" value="Jelly Rolls"/>
    <property type="match status" value="1"/>
</dbReference>
<dbReference type="InterPro" id="IPR001538">
    <property type="entry name" value="Man6P_isomerase-2_C"/>
</dbReference>
<evidence type="ECO:0000259" key="1">
    <source>
        <dbReference type="Pfam" id="PF00483"/>
    </source>
</evidence>
<dbReference type="AlphaFoldDB" id="A0A6L3V7P1"/>
<sequence length="488" mass="54925">MKIILLSGGSGRRLWPLSNSVRAKQFLKLLPTQHGKPESMIQRVSGQLDDAGLLSSTYIITCENQLEIIKNQIDTQIPVICEPSQRGTFPSIALACAYLHSNNYAGPEETICVVPVDSYVEPLFYKLLQSIPDILHISQAELALLGAVPQFPSDQFGYILPKPGQKEEIGCLPIDQFIEKPDTETAQRLIEKNAFWNCGVFGFSLNFMIEYLNKIGLSTSYSQLLKNYDLLPEISFDYEIAEKNSRSIVIPYSGLWKDLGSWETLSDQLESSVSGKGSLSEDSKNTQIVNELSIPIHAISISNSIIAASPDGILVADKQKSDAIKHMAETARLMYEEKRWGIYKVLDFSYTSEGMESLSKLLKILPGRNISYQTHQFRQETWTIISGEGEFILDGRLVYIKAGDVLQIPVGAKHAVKAITPLEIIEVQWGEKVQEEDIIRISASWEETVKNIIKERQRWSLSSAVQCVRTIWRTCLKTMKIRFGRKKN</sequence>
<dbReference type="InterPro" id="IPR005835">
    <property type="entry name" value="NTP_transferase_dom"/>
</dbReference>
<dbReference type="InterPro" id="IPR011051">
    <property type="entry name" value="RmlC_Cupin_sf"/>
</dbReference>
<evidence type="ECO:0000313" key="4">
    <source>
        <dbReference type="Proteomes" id="UP000481030"/>
    </source>
</evidence>
<evidence type="ECO:0000313" key="3">
    <source>
        <dbReference type="EMBL" id="KAB2336617.1"/>
    </source>
</evidence>
<dbReference type="GO" id="GO:0005976">
    <property type="term" value="P:polysaccharide metabolic process"/>
    <property type="evidence" value="ECO:0007669"/>
    <property type="project" value="InterPro"/>
</dbReference>
<name>A0A6L3V7P1_9BACI</name>
<feature type="domain" description="Mannose-6-phosphate isomerase type II C-terminal" evidence="2">
    <location>
        <begin position="338"/>
        <end position="441"/>
    </location>
</feature>
<dbReference type="Pfam" id="PF00483">
    <property type="entry name" value="NTP_transferase"/>
    <property type="match status" value="1"/>
</dbReference>
<evidence type="ECO:0000259" key="2">
    <source>
        <dbReference type="Pfam" id="PF01050"/>
    </source>
</evidence>
<keyword evidence="4" id="KW-1185">Reference proteome</keyword>
<feature type="domain" description="Nucleotidyl transferase" evidence="1">
    <location>
        <begin position="3"/>
        <end position="267"/>
    </location>
</feature>
<dbReference type="SUPFAM" id="SSF51182">
    <property type="entry name" value="RmlC-like cupins"/>
    <property type="match status" value="1"/>
</dbReference>
<dbReference type="InterPro" id="IPR051161">
    <property type="entry name" value="Mannose-6P_isomerase_type2"/>
</dbReference>
<proteinExistence type="predicted"/>
<dbReference type="PANTHER" id="PTHR46390">
    <property type="entry name" value="MANNOSE-1-PHOSPHATE GUANYLYLTRANSFERASE"/>
    <property type="match status" value="1"/>
</dbReference>
<dbReference type="PANTHER" id="PTHR46390:SF1">
    <property type="entry name" value="MANNOSE-1-PHOSPHATE GUANYLYLTRANSFERASE"/>
    <property type="match status" value="1"/>
</dbReference>